<evidence type="ECO:0000256" key="6">
    <source>
        <dbReference type="PROSITE-ProRule" id="PRU01263"/>
    </source>
</evidence>
<dbReference type="InterPro" id="IPR012934">
    <property type="entry name" value="Znf_AD"/>
</dbReference>
<protein>
    <submittedName>
        <fullName evidence="11">Zinc finger protein 613-like</fullName>
    </submittedName>
</protein>
<feature type="region of interest" description="Disordered" evidence="7">
    <location>
        <begin position="251"/>
        <end position="282"/>
    </location>
</feature>
<feature type="binding site" evidence="6">
    <location>
        <position position="23"/>
    </location>
    <ligand>
        <name>Zn(2+)</name>
        <dbReference type="ChEBI" id="CHEBI:29105"/>
    </ligand>
</feature>
<dbReference type="Proteomes" id="UP001652582">
    <property type="component" value="Chromosome 26"/>
</dbReference>
<name>A0ABM3M4D0_BICAN</name>
<evidence type="ECO:0000313" key="10">
    <source>
        <dbReference type="Proteomes" id="UP001652582"/>
    </source>
</evidence>
<dbReference type="PANTHER" id="PTHR24379">
    <property type="entry name" value="KRAB AND ZINC FINGER DOMAIN-CONTAINING"/>
    <property type="match status" value="1"/>
</dbReference>
<organism evidence="10 11">
    <name type="scientific">Bicyclus anynana</name>
    <name type="common">Squinting bush brown butterfly</name>
    <dbReference type="NCBI Taxonomy" id="110368"/>
    <lineage>
        <taxon>Eukaryota</taxon>
        <taxon>Metazoa</taxon>
        <taxon>Ecdysozoa</taxon>
        <taxon>Arthropoda</taxon>
        <taxon>Hexapoda</taxon>
        <taxon>Insecta</taxon>
        <taxon>Pterygota</taxon>
        <taxon>Neoptera</taxon>
        <taxon>Endopterygota</taxon>
        <taxon>Lepidoptera</taxon>
        <taxon>Glossata</taxon>
        <taxon>Ditrysia</taxon>
        <taxon>Papilionoidea</taxon>
        <taxon>Nymphalidae</taxon>
        <taxon>Satyrinae</taxon>
        <taxon>Satyrini</taxon>
        <taxon>Mycalesina</taxon>
        <taxon>Bicyclus</taxon>
    </lineage>
</organism>
<evidence type="ECO:0000256" key="7">
    <source>
        <dbReference type="SAM" id="MobiDB-lite"/>
    </source>
</evidence>
<dbReference type="Pfam" id="PF00096">
    <property type="entry name" value="zf-C2H2"/>
    <property type="match status" value="2"/>
</dbReference>
<evidence type="ECO:0000256" key="2">
    <source>
        <dbReference type="ARBA" id="ARBA00022737"/>
    </source>
</evidence>
<dbReference type="SUPFAM" id="SSF57667">
    <property type="entry name" value="beta-beta-alpha zinc fingers"/>
    <property type="match status" value="2"/>
</dbReference>
<accession>A0ABM3M4D0</accession>
<dbReference type="SMART" id="SM00355">
    <property type="entry name" value="ZnF_C2H2"/>
    <property type="match status" value="5"/>
</dbReference>
<evidence type="ECO:0000256" key="1">
    <source>
        <dbReference type="ARBA" id="ARBA00022723"/>
    </source>
</evidence>
<dbReference type="PANTHER" id="PTHR24379:SF127">
    <property type="entry name" value="BLOODY FINGERS-RELATED"/>
    <property type="match status" value="1"/>
</dbReference>
<evidence type="ECO:0000256" key="5">
    <source>
        <dbReference type="PROSITE-ProRule" id="PRU00042"/>
    </source>
</evidence>
<feature type="domain" description="C2H2-type" evidence="8">
    <location>
        <begin position="333"/>
        <end position="355"/>
    </location>
</feature>
<keyword evidence="2" id="KW-0677">Repeat</keyword>
<evidence type="ECO:0000313" key="11">
    <source>
        <dbReference type="RefSeq" id="XP_052745785.1"/>
    </source>
</evidence>
<dbReference type="InterPro" id="IPR013087">
    <property type="entry name" value="Znf_C2H2_type"/>
</dbReference>
<feature type="domain" description="C2H2-type" evidence="8">
    <location>
        <begin position="418"/>
        <end position="445"/>
    </location>
</feature>
<feature type="binding site" evidence="6">
    <location>
        <position position="65"/>
    </location>
    <ligand>
        <name>Zn(2+)</name>
        <dbReference type="ChEBI" id="CHEBI:29105"/>
    </ligand>
</feature>
<dbReference type="SUPFAM" id="SSF57716">
    <property type="entry name" value="Glucocorticoid receptor-like (DNA-binding domain)"/>
    <property type="match status" value="1"/>
</dbReference>
<proteinExistence type="predicted"/>
<dbReference type="PROSITE" id="PS51915">
    <property type="entry name" value="ZAD"/>
    <property type="match status" value="1"/>
</dbReference>
<feature type="binding site" evidence="6">
    <location>
        <position position="20"/>
    </location>
    <ligand>
        <name>Zn(2+)</name>
        <dbReference type="ChEBI" id="CHEBI:29105"/>
    </ligand>
</feature>
<dbReference type="Gene3D" id="3.30.160.60">
    <property type="entry name" value="Classic Zinc Finger"/>
    <property type="match status" value="3"/>
</dbReference>
<keyword evidence="4 6" id="KW-0862">Zinc</keyword>
<keyword evidence="10" id="KW-1185">Reference proteome</keyword>
<feature type="domain" description="C2H2-type" evidence="8">
    <location>
        <begin position="360"/>
        <end position="387"/>
    </location>
</feature>
<dbReference type="PROSITE" id="PS00028">
    <property type="entry name" value="ZINC_FINGER_C2H2_1"/>
    <property type="match status" value="3"/>
</dbReference>
<feature type="compositionally biased region" description="Polar residues" evidence="7">
    <location>
        <begin position="263"/>
        <end position="275"/>
    </location>
</feature>
<feature type="domain" description="ZAD" evidence="9">
    <location>
        <begin position="18"/>
        <end position="89"/>
    </location>
</feature>
<gene>
    <name evidence="11" type="primary">LOC128199605</name>
</gene>
<keyword evidence="1 6" id="KW-0479">Metal-binding</keyword>
<dbReference type="InterPro" id="IPR036236">
    <property type="entry name" value="Znf_C2H2_sf"/>
</dbReference>
<dbReference type="RefSeq" id="XP_052745785.1">
    <property type="nucleotide sequence ID" value="XM_052889825.1"/>
</dbReference>
<dbReference type="Pfam" id="PF07776">
    <property type="entry name" value="zf-AD"/>
    <property type="match status" value="1"/>
</dbReference>
<evidence type="ECO:0000256" key="4">
    <source>
        <dbReference type="ARBA" id="ARBA00022833"/>
    </source>
</evidence>
<evidence type="ECO:0000259" key="9">
    <source>
        <dbReference type="PROSITE" id="PS51915"/>
    </source>
</evidence>
<keyword evidence="3 5" id="KW-0863">Zinc-finger</keyword>
<evidence type="ECO:0000256" key="3">
    <source>
        <dbReference type="ARBA" id="ARBA00022771"/>
    </source>
</evidence>
<dbReference type="GeneID" id="128199605"/>
<reference evidence="11" key="1">
    <citation type="submission" date="2025-08" db="UniProtKB">
        <authorList>
            <consortium name="RefSeq"/>
        </authorList>
    </citation>
    <scope>IDENTIFICATION</scope>
</reference>
<feature type="domain" description="C2H2-type" evidence="8">
    <location>
        <begin position="389"/>
        <end position="417"/>
    </location>
</feature>
<sequence length="445" mass="51014">MNKLQKDILELEEQFRSNSCRICLTPDIHNSCNLINEKLIKCIKFCTGIRINQDSKLPTQICKDCLSSIAVAYKFKNLCMIAEKICGNLLQNRTKIDKPETCTSPLENGIEVDVPEINKAEVDDSENLNKIVVDGDCMNLLQNEIEVDMPEINKIEVDDSESLNILLVDGDCMKPLQNGIKVEMSEIDKVQVGDNQILVNEDCTKENFVNIDHTNELEIEKIVMDNNFNVNENEDVTYFIYDPGEQDNLLDEPGSHIDEDNSQIEISGTESSSVQRESDEGNTKVTQRFVFGPYSNSKLKRIKLYCKWCDMKFATKQEASVHRELVHKRRTSFTCQVCGKTFARRAAHYVHARSHLPPTFACDHCDYRTAVKNQLAVHLRIHAAGPRRYQCEQCPSAYHTPSNLLNHRRKVHERLKRYACHVCGKTFFTSTDLNDHLDTHNKIKR</sequence>
<feature type="binding site" evidence="6">
    <location>
        <position position="62"/>
    </location>
    <ligand>
        <name>Zn(2+)</name>
        <dbReference type="ChEBI" id="CHEBI:29105"/>
    </ligand>
</feature>
<dbReference type="PROSITE" id="PS50157">
    <property type="entry name" value="ZINC_FINGER_C2H2_2"/>
    <property type="match status" value="4"/>
</dbReference>
<evidence type="ECO:0000259" key="8">
    <source>
        <dbReference type="PROSITE" id="PS50157"/>
    </source>
</evidence>